<dbReference type="InterPro" id="IPR036259">
    <property type="entry name" value="MFS_trans_sf"/>
</dbReference>
<evidence type="ECO:0000256" key="2">
    <source>
        <dbReference type="ARBA" id="ARBA00022692"/>
    </source>
</evidence>
<dbReference type="PROSITE" id="PS50850">
    <property type="entry name" value="MFS"/>
    <property type="match status" value="1"/>
</dbReference>
<feature type="transmembrane region" description="Helical" evidence="5">
    <location>
        <begin position="181"/>
        <end position="199"/>
    </location>
</feature>
<evidence type="ECO:0000256" key="1">
    <source>
        <dbReference type="ARBA" id="ARBA00004141"/>
    </source>
</evidence>
<proteinExistence type="predicted"/>
<accession>A0A1E4RYY0</accession>
<evidence type="ECO:0000256" key="3">
    <source>
        <dbReference type="ARBA" id="ARBA00022989"/>
    </source>
</evidence>
<dbReference type="RefSeq" id="XP_020069354.1">
    <property type="nucleotide sequence ID" value="XM_020215449.1"/>
</dbReference>
<evidence type="ECO:0000259" key="6">
    <source>
        <dbReference type="PROSITE" id="PS50850"/>
    </source>
</evidence>
<dbReference type="SUPFAM" id="SSF103473">
    <property type="entry name" value="MFS general substrate transporter"/>
    <property type="match status" value="1"/>
</dbReference>
<dbReference type="Gene3D" id="1.20.1250.20">
    <property type="entry name" value="MFS general substrate transporter like domains"/>
    <property type="match status" value="2"/>
</dbReference>
<feature type="transmembrane region" description="Helical" evidence="5">
    <location>
        <begin position="286"/>
        <end position="304"/>
    </location>
</feature>
<dbReference type="GO" id="GO:0005886">
    <property type="term" value="C:plasma membrane"/>
    <property type="evidence" value="ECO:0007669"/>
    <property type="project" value="TreeGrafter"/>
</dbReference>
<comment type="subcellular location">
    <subcellularLocation>
        <location evidence="1">Membrane</location>
        <topology evidence="1">Multi-pass membrane protein</topology>
    </subcellularLocation>
</comment>
<dbReference type="GeneID" id="30989845"/>
<evidence type="ECO:0000256" key="4">
    <source>
        <dbReference type="ARBA" id="ARBA00023136"/>
    </source>
</evidence>
<protein>
    <submittedName>
        <fullName evidence="7">MFS general substrate transporter</fullName>
    </submittedName>
</protein>
<dbReference type="GO" id="GO:0035879">
    <property type="term" value="P:plasma membrane lactate transport"/>
    <property type="evidence" value="ECO:0007669"/>
    <property type="project" value="TreeGrafter"/>
</dbReference>
<keyword evidence="4 5" id="KW-0472">Membrane</keyword>
<dbReference type="STRING" id="983966.A0A1E4RYY0"/>
<feature type="transmembrane region" description="Helical" evidence="5">
    <location>
        <begin position="154"/>
        <end position="175"/>
    </location>
</feature>
<feature type="transmembrane region" description="Helical" evidence="5">
    <location>
        <begin position="113"/>
        <end position="133"/>
    </location>
</feature>
<name>A0A1E4RYY0_CYBJN</name>
<feature type="transmembrane region" description="Helical" evidence="5">
    <location>
        <begin position="206"/>
        <end position="225"/>
    </location>
</feature>
<dbReference type="PANTHER" id="PTHR23508:SF10">
    <property type="entry name" value="CARBOXYLIC ACID TRANSPORTER PROTEIN HOMOLOG"/>
    <property type="match status" value="1"/>
</dbReference>
<evidence type="ECO:0000313" key="8">
    <source>
        <dbReference type="Proteomes" id="UP000094389"/>
    </source>
</evidence>
<organism evidence="7 8">
    <name type="scientific">Cyberlindnera jadinii (strain ATCC 18201 / CBS 1600 / BCRC 20928 / JCM 3617 / NBRC 0987 / NRRL Y-1542)</name>
    <name type="common">Torula yeast</name>
    <name type="synonym">Candida utilis</name>
    <dbReference type="NCBI Taxonomy" id="983966"/>
    <lineage>
        <taxon>Eukaryota</taxon>
        <taxon>Fungi</taxon>
        <taxon>Dikarya</taxon>
        <taxon>Ascomycota</taxon>
        <taxon>Saccharomycotina</taxon>
        <taxon>Saccharomycetes</taxon>
        <taxon>Phaffomycetales</taxon>
        <taxon>Phaffomycetaceae</taxon>
        <taxon>Cyberlindnera</taxon>
    </lineage>
</organism>
<feature type="domain" description="Major facilitator superfamily (MFS) profile" evidence="6">
    <location>
        <begin position="1"/>
        <end position="308"/>
    </location>
</feature>
<evidence type="ECO:0000256" key="5">
    <source>
        <dbReference type="SAM" id="Phobius"/>
    </source>
</evidence>
<dbReference type="InterPro" id="IPR020846">
    <property type="entry name" value="MFS_dom"/>
</dbReference>
<dbReference type="OrthoDB" id="5296287at2759"/>
<keyword evidence="8" id="KW-1185">Reference proteome</keyword>
<feature type="transmembrane region" description="Helical" evidence="5">
    <location>
        <begin position="55"/>
        <end position="74"/>
    </location>
</feature>
<reference evidence="7 8" key="1">
    <citation type="journal article" date="2016" name="Proc. Natl. Acad. Sci. U.S.A.">
        <title>Comparative genomics of biotechnologically important yeasts.</title>
        <authorList>
            <person name="Riley R."/>
            <person name="Haridas S."/>
            <person name="Wolfe K.H."/>
            <person name="Lopes M.R."/>
            <person name="Hittinger C.T."/>
            <person name="Goeker M."/>
            <person name="Salamov A.A."/>
            <person name="Wisecaver J.H."/>
            <person name="Long T.M."/>
            <person name="Calvey C.H."/>
            <person name="Aerts A.L."/>
            <person name="Barry K.W."/>
            <person name="Choi C."/>
            <person name="Clum A."/>
            <person name="Coughlan A.Y."/>
            <person name="Deshpande S."/>
            <person name="Douglass A.P."/>
            <person name="Hanson S.J."/>
            <person name="Klenk H.-P."/>
            <person name="LaButti K.M."/>
            <person name="Lapidus A."/>
            <person name="Lindquist E.A."/>
            <person name="Lipzen A.M."/>
            <person name="Meier-Kolthoff J.P."/>
            <person name="Ohm R.A."/>
            <person name="Otillar R.P."/>
            <person name="Pangilinan J.L."/>
            <person name="Peng Y."/>
            <person name="Rokas A."/>
            <person name="Rosa C.A."/>
            <person name="Scheuner C."/>
            <person name="Sibirny A.A."/>
            <person name="Slot J.C."/>
            <person name="Stielow J.B."/>
            <person name="Sun H."/>
            <person name="Kurtzman C.P."/>
            <person name="Blackwell M."/>
            <person name="Grigoriev I.V."/>
            <person name="Jeffries T.W."/>
        </authorList>
    </citation>
    <scope>NUCLEOTIDE SEQUENCE [LARGE SCALE GENOMIC DNA]</scope>
    <source>
        <strain evidence="8">ATCC 18201 / CBS 1600 / BCRC 20928 / JCM 3617 / NBRC 0987 / NRRL Y-1542</strain>
    </source>
</reference>
<evidence type="ECO:0000313" key="7">
    <source>
        <dbReference type="EMBL" id="ODV72315.1"/>
    </source>
</evidence>
<gene>
    <name evidence="7" type="ORF">CYBJADRAFT_168629</name>
</gene>
<dbReference type="GO" id="GO:0015355">
    <property type="term" value="F:secondary active monocarboxylate transmembrane transporter activity"/>
    <property type="evidence" value="ECO:0007669"/>
    <property type="project" value="TreeGrafter"/>
</dbReference>
<feature type="non-terminal residue" evidence="7">
    <location>
        <position position="335"/>
    </location>
</feature>
<dbReference type="Proteomes" id="UP000094389">
    <property type="component" value="Unassembled WGS sequence"/>
</dbReference>
<keyword evidence="3 5" id="KW-1133">Transmembrane helix</keyword>
<dbReference type="InterPro" id="IPR005828">
    <property type="entry name" value="MFS_sugar_transport-like"/>
</dbReference>
<dbReference type="Pfam" id="PF00083">
    <property type="entry name" value="Sugar_tr"/>
    <property type="match status" value="1"/>
</dbReference>
<dbReference type="EMBL" id="KV453935">
    <property type="protein sequence ID" value="ODV72315.1"/>
    <property type="molecule type" value="Genomic_DNA"/>
</dbReference>
<dbReference type="AlphaFoldDB" id="A0A1E4RYY0"/>
<dbReference type="PANTHER" id="PTHR23508">
    <property type="entry name" value="CARBOXYLIC ACID TRANSPORTER PROTEIN HOMOLOG"/>
    <property type="match status" value="1"/>
</dbReference>
<keyword evidence="2 5" id="KW-0812">Transmembrane</keyword>
<feature type="transmembrane region" description="Helical" evidence="5">
    <location>
        <begin position="24"/>
        <end position="43"/>
    </location>
</feature>
<sequence length="335" mass="37058">MGGTYATAAATSLEDAPLKARSTLSGLFFTAYPFGMVFAAIFWRAFQETDHTWKALFWFSAGIPFVLIIWRLLYPETIYFTELLKVKKLIKEEASNSPKVSKWAKTKTMFSKYWLLFTYLVLLLASSNFLTHASQDMYPTMLRSQFGWSNDAQTVAIVVTNLGGVIGSLVTGIVMEVLGRRLSILLCCVIGGSFIYPALMLHTTSATLGCGFFMMFGVLGVWGVIPAHLSELSPPDARVLVSGLAYQLGNLASSASSTIETDLAQRWPLEWDAEGNVIRLDYAKTIAVFTGAVFIYTVVIALVGPEKYHRDLNSPLLKKYFAKLRENDVEKGSSS</sequence>